<name>A0A645GH01_9ZZZZ</name>
<organism evidence="1">
    <name type="scientific">bioreactor metagenome</name>
    <dbReference type="NCBI Taxonomy" id="1076179"/>
    <lineage>
        <taxon>unclassified sequences</taxon>
        <taxon>metagenomes</taxon>
        <taxon>ecological metagenomes</taxon>
    </lineage>
</organism>
<gene>
    <name evidence="1" type="ORF">SDC9_172829</name>
</gene>
<sequence length="49" mass="5165">MSSLMNEGMNGTEKSTNISTVATALSMAATVSRWVRDFAEARLLAAVSS</sequence>
<accession>A0A645GH01</accession>
<reference evidence="1" key="1">
    <citation type="submission" date="2019-08" db="EMBL/GenBank/DDBJ databases">
        <authorList>
            <person name="Kucharzyk K."/>
            <person name="Murdoch R.W."/>
            <person name="Higgins S."/>
            <person name="Loffler F."/>
        </authorList>
    </citation>
    <scope>NUCLEOTIDE SEQUENCE</scope>
</reference>
<proteinExistence type="predicted"/>
<comment type="caution">
    <text evidence="1">The sequence shown here is derived from an EMBL/GenBank/DDBJ whole genome shotgun (WGS) entry which is preliminary data.</text>
</comment>
<protein>
    <submittedName>
        <fullName evidence="1">Uncharacterized protein</fullName>
    </submittedName>
</protein>
<dbReference type="AlphaFoldDB" id="A0A645GH01"/>
<dbReference type="EMBL" id="VSSQ01074592">
    <property type="protein sequence ID" value="MPN25420.1"/>
    <property type="molecule type" value="Genomic_DNA"/>
</dbReference>
<evidence type="ECO:0000313" key="1">
    <source>
        <dbReference type="EMBL" id="MPN25420.1"/>
    </source>
</evidence>